<dbReference type="EMBL" id="GGEC01087014">
    <property type="protein sequence ID" value="MBX67498.1"/>
    <property type="molecule type" value="Transcribed_RNA"/>
</dbReference>
<reference evidence="2" key="1">
    <citation type="submission" date="2018-02" db="EMBL/GenBank/DDBJ databases">
        <title>Rhizophora mucronata_Transcriptome.</title>
        <authorList>
            <person name="Meera S.P."/>
            <person name="Sreeshan A."/>
            <person name="Augustine A."/>
        </authorList>
    </citation>
    <scope>NUCLEOTIDE SEQUENCE</scope>
    <source>
        <tissue evidence="2">Leaf</tissue>
    </source>
</reference>
<organism evidence="2">
    <name type="scientific">Rhizophora mucronata</name>
    <name type="common">Asiatic mangrove</name>
    <dbReference type="NCBI Taxonomy" id="61149"/>
    <lineage>
        <taxon>Eukaryota</taxon>
        <taxon>Viridiplantae</taxon>
        <taxon>Streptophyta</taxon>
        <taxon>Embryophyta</taxon>
        <taxon>Tracheophyta</taxon>
        <taxon>Spermatophyta</taxon>
        <taxon>Magnoliopsida</taxon>
        <taxon>eudicotyledons</taxon>
        <taxon>Gunneridae</taxon>
        <taxon>Pentapetalae</taxon>
        <taxon>rosids</taxon>
        <taxon>fabids</taxon>
        <taxon>Malpighiales</taxon>
        <taxon>Rhizophoraceae</taxon>
        <taxon>Rhizophora</taxon>
    </lineage>
</organism>
<evidence type="ECO:0000313" key="2">
    <source>
        <dbReference type="EMBL" id="MBX67498.1"/>
    </source>
</evidence>
<proteinExistence type="predicted"/>
<protein>
    <submittedName>
        <fullName evidence="2">Uncharacterized protein</fullName>
    </submittedName>
</protein>
<evidence type="ECO:0000256" key="1">
    <source>
        <dbReference type="SAM" id="MobiDB-lite"/>
    </source>
</evidence>
<feature type="compositionally biased region" description="Basic residues" evidence="1">
    <location>
        <begin position="62"/>
        <end position="72"/>
    </location>
</feature>
<name>A0A2P2QKF8_RHIMU</name>
<accession>A0A2P2QKF8</accession>
<sequence length="72" mass="8409">MSMHTLRAEPNNLACNKLVPTKSGFEIEIWLRSISTQQTLCKREFKENKSKKKCGDGGQSQSRRRLKRMRLQ</sequence>
<feature type="region of interest" description="Disordered" evidence="1">
    <location>
        <begin position="47"/>
        <end position="72"/>
    </location>
</feature>
<dbReference type="AlphaFoldDB" id="A0A2P2QKF8"/>